<evidence type="ECO:0000256" key="2">
    <source>
        <dbReference type="SAM" id="MobiDB-lite"/>
    </source>
</evidence>
<evidence type="ECO:0000256" key="1">
    <source>
        <dbReference type="ARBA" id="ARBA00022527"/>
    </source>
</evidence>
<keyword evidence="1" id="KW-0808">Transferase</keyword>
<feature type="domain" description="Histidine kinase/HSP90-like ATPase" evidence="3">
    <location>
        <begin position="12"/>
        <end position="122"/>
    </location>
</feature>
<keyword evidence="1" id="KW-0723">Serine/threonine-protein kinase</keyword>
<sequence>MSAPRAFVIRGDAAALARVQADAVAALADAGAGPRGQARAGLLIEEIALNALRHGGAPEVRLTVAVEDGRARLVFEDAGPPFDPTAARAAPPPGAEPRIGGLGLPLLHGTAAQVAYARDARGVNRLDILLRGEEEATG</sequence>
<dbReference type="InterPro" id="IPR050267">
    <property type="entry name" value="Anti-sigma-factor_SerPK"/>
</dbReference>
<feature type="region of interest" description="Disordered" evidence="2">
    <location>
        <begin position="77"/>
        <end position="97"/>
    </location>
</feature>
<dbReference type="GO" id="GO:0005524">
    <property type="term" value="F:ATP binding"/>
    <property type="evidence" value="ECO:0007669"/>
    <property type="project" value="UniProtKB-KW"/>
</dbReference>
<name>A0ABS4AX69_9PROT</name>
<proteinExistence type="predicted"/>
<dbReference type="InterPro" id="IPR036890">
    <property type="entry name" value="HATPase_C_sf"/>
</dbReference>
<reference evidence="4 5" key="1">
    <citation type="submission" date="2021-03" db="EMBL/GenBank/DDBJ databases">
        <authorList>
            <person name="So Y."/>
        </authorList>
    </citation>
    <scope>NUCLEOTIDE SEQUENCE [LARGE SCALE GENOMIC DNA]</scope>
    <source>
        <strain evidence="4 5">PWR1</strain>
    </source>
</reference>
<keyword evidence="5" id="KW-1185">Reference proteome</keyword>
<dbReference type="Gene3D" id="3.30.565.10">
    <property type="entry name" value="Histidine kinase-like ATPase, C-terminal domain"/>
    <property type="match status" value="1"/>
</dbReference>
<keyword evidence="4" id="KW-0547">Nucleotide-binding</keyword>
<dbReference type="InterPro" id="IPR003594">
    <property type="entry name" value="HATPase_dom"/>
</dbReference>
<organism evidence="4 5">
    <name type="scientific">Roseomonas nitratireducens</name>
    <dbReference type="NCBI Taxonomy" id="2820810"/>
    <lineage>
        <taxon>Bacteria</taxon>
        <taxon>Pseudomonadati</taxon>
        <taxon>Pseudomonadota</taxon>
        <taxon>Alphaproteobacteria</taxon>
        <taxon>Acetobacterales</taxon>
        <taxon>Roseomonadaceae</taxon>
        <taxon>Roseomonas</taxon>
    </lineage>
</organism>
<dbReference type="SUPFAM" id="SSF55874">
    <property type="entry name" value="ATPase domain of HSP90 chaperone/DNA topoisomerase II/histidine kinase"/>
    <property type="match status" value="1"/>
</dbReference>
<gene>
    <name evidence="4" type="ORF">J5Y09_18075</name>
</gene>
<evidence type="ECO:0000313" key="4">
    <source>
        <dbReference type="EMBL" id="MBP0465839.1"/>
    </source>
</evidence>
<evidence type="ECO:0000313" key="5">
    <source>
        <dbReference type="Proteomes" id="UP000680815"/>
    </source>
</evidence>
<dbReference type="Pfam" id="PF13581">
    <property type="entry name" value="HATPase_c_2"/>
    <property type="match status" value="1"/>
</dbReference>
<dbReference type="PANTHER" id="PTHR35526">
    <property type="entry name" value="ANTI-SIGMA-F FACTOR RSBW-RELATED"/>
    <property type="match status" value="1"/>
</dbReference>
<evidence type="ECO:0000259" key="3">
    <source>
        <dbReference type="Pfam" id="PF13581"/>
    </source>
</evidence>
<dbReference type="Proteomes" id="UP000680815">
    <property type="component" value="Unassembled WGS sequence"/>
</dbReference>
<comment type="caution">
    <text evidence="4">The sequence shown here is derived from an EMBL/GenBank/DDBJ whole genome shotgun (WGS) entry which is preliminary data.</text>
</comment>
<keyword evidence="4" id="KW-0067">ATP-binding</keyword>
<protein>
    <submittedName>
        <fullName evidence="4">ATP-binding protein</fullName>
    </submittedName>
</protein>
<accession>A0ABS4AX69</accession>
<dbReference type="RefSeq" id="WP_209353225.1">
    <property type="nucleotide sequence ID" value="NZ_JAGIYZ010000019.1"/>
</dbReference>
<keyword evidence="1" id="KW-0418">Kinase</keyword>
<dbReference type="EMBL" id="JAGIYZ010000019">
    <property type="protein sequence ID" value="MBP0465839.1"/>
    <property type="molecule type" value="Genomic_DNA"/>
</dbReference>